<dbReference type="AlphaFoldDB" id="A0A1E8CGW4"/>
<evidence type="ECO:0000256" key="3">
    <source>
        <dbReference type="ARBA" id="ARBA00023237"/>
    </source>
</evidence>
<feature type="region of interest" description="Disordered" evidence="5">
    <location>
        <begin position="160"/>
        <end position="183"/>
    </location>
</feature>
<name>A0A1E8CGW4_9GAMM</name>
<gene>
    <name evidence="8" type="ORF">PHACT_13985</name>
</gene>
<evidence type="ECO:0000256" key="4">
    <source>
        <dbReference type="RuleBase" id="RU003357"/>
    </source>
</evidence>
<feature type="domain" description="TonB-dependent receptor plug" evidence="7">
    <location>
        <begin position="59"/>
        <end position="139"/>
    </location>
</feature>
<dbReference type="Gene3D" id="2.170.130.10">
    <property type="entry name" value="TonB-dependent receptor, plug domain"/>
    <property type="match status" value="1"/>
</dbReference>
<protein>
    <recommendedName>
        <fullName evidence="10">TonB-dependent receptor plug domain-containing protein</fullName>
    </recommendedName>
</protein>
<reference evidence="9" key="1">
    <citation type="submission" date="2016-07" db="EMBL/GenBank/DDBJ databases">
        <authorList>
            <person name="Florea S."/>
            <person name="Webb J.S."/>
            <person name="Jaromczyk J."/>
            <person name="Schardl C.L."/>
        </authorList>
    </citation>
    <scope>NUCLEOTIDE SEQUENCE [LARGE SCALE GENOMIC DNA]</scope>
    <source>
        <strain evidence="9">KCTC 42131</strain>
    </source>
</reference>
<sequence length="728" mass="80355">MIRRHIISPISRVIAPSVFSTRLRVGALGLLAISLSNTSILANANEIAASAAEDSTVIYPASFFQPYNPVSVNDMIDRIPGVSLSGGGGGRGLGSGGDLLINGQRLAGKDNSPQDQLRRIAAREVERIEIIRGTSSDLAVRGSGQVVNVVLQDADTRASTSVEVSSDRHADGTVQPGASISHSRQTGNFSAIVSLQADPQYGHQQRLETSYTPDLTPTEIMNQSEVRDRMAYQASTVLGYRTGQHRMQLNALYGTSDHPVDISRQYRDPESTDVVARIEREPIDNVENNWELGGDYEFEFADGANLLFLFVVNDETDNSVRERFLREAPQSNSAENKSLYIQSNSRTRERIAQGTYSWSLAEDQDLQLGAERAQTILDSSLLIGRNSGTAEPSPEFGDLRPALNLSNLGSSVEEMRYEGFAVHNWTLNDRMTLESSLVYETSEISQSGALSQSRDFQFWRPSVDYRFNITNSLQLRATVAREVQQLSFANFTATANTDDNDKDADAGNPNLVPTKEIRYELTMEYRLPNDAGVVSSRFFLRDLEDQIGRINASSNPDNPVSAAGNIGDAKRWGVYLDGSTRLGLLGMPDAIVSSSLYLFDSEVTNPILGTTERINGRGRAQMGFRHDVVNWNLNYGFDYNHPLNGGERNIEVNTIDRTNGGPNLTMFVSTVLFDDVTFRLESNNTLNEEYCRNRVRYSGPAAAGNISELEDACWGYGRKLALKVRKTF</sequence>
<evidence type="ECO:0000256" key="2">
    <source>
        <dbReference type="ARBA" id="ARBA00023136"/>
    </source>
</evidence>
<feature type="domain" description="TonB-dependent receptor-like beta-barrel" evidence="6">
    <location>
        <begin position="242"/>
        <end position="642"/>
    </location>
</feature>
<dbReference type="InterPro" id="IPR036942">
    <property type="entry name" value="Beta-barrel_TonB_sf"/>
</dbReference>
<comment type="subcellular location">
    <subcellularLocation>
        <location evidence="1 4">Cell outer membrane</location>
    </subcellularLocation>
</comment>
<dbReference type="Pfam" id="PF07715">
    <property type="entry name" value="Plug"/>
    <property type="match status" value="1"/>
</dbReference>
<evidence type="ECO:0008006" key="10">
    <source>
        <dbReference type="Google" id="ProtNLM"/>
    </source>
</evidence>
<evidence type="ECO:0000256" key="1">
    <source>
        <dbReference type="ARBA" id="ARBA00004442"/>
    </source>
</evidence>
<dbReference type="RefSeq" id="WP_070118879.1">
    <property type="nucleotide sequence ID" value="NZ_CAXATG010000005.1"/>
</dbReference>
<keyword evidence="9" id="KW-1185">Reference proteome</keyword>
<evidence type="ECO:0000313" key="9">
    <source>
        <dbReference type="Proteomes" id="UP000175669"/>
    </source>
</evidence>
<dbReference type="InterPro" id="IPR000531">
    <property type="entry name" value="Beta-barrel_TonB"/>
</dbReference>
<dbReference type="EMBL" id="MASR01000002">
    <property type="protein sequence ID" value="OFE11629.1"/>
    <property type="molecule type" value="Genomic_DNA"/>
</dbReference>
<dbReference type="GO" id="GO:0009279">
    <property type="term" value="C:cell outer membrane"/>
    <property type="evidence" value="ECO:0007669"/>
    <property type="project" value="UniProtKB-SubCell"/>
</dbReference>
<comment type="caution">
    <text evidence="8">The sequence shown here is derived from an EMBL/GenBank/DDBJ whole genome shotgun (WGS) entry which is preliminary data.</text>
</comment>
<proteinExistence type="inferred from homology"/>
<comment type="similarity">
    <text evidence="4">Belongs to the TonB-dependent receptor family.</text>
</comment>
<organism evidence="8 9">
    <name type="scientific">Pseudohongiella acticola</name>
    <dbReference type="NCBI Taxonomy" id="1524254"/>
    <lineage>
        <taxon>Bacteria</taxon>
        <taxon>Pseudomonadati</taxon>
        <taxon>Pseudomonadota</taxon>
        <taxon>Gammaproteobacteria</taxon>
        <taxon>Pseudomonadales</taxon>
        <taxon>Pseudohongiellaceae</taxon>
        <taxon>Pseudohongiella</taxon>
    </lineage>
</organism>
<evidence type="ECO:0000259" key="7">
    <source>
        <dbReference type="Pfam" id="PF07715"/>
    </source>
</evidence>
<dbReference type="SUPFAM" id="SSF56935">
    <property type="entry name" value="Porins"/>
    <property type="match status" value="1"/>
</dbReference>
<keyword evidence="4" id="KW-0798">TonB box</keyword>
<dbReference type="InterPro" id="IPR012910">
    <property type="entry name" value="Plug_dom"/>
</dbReference>
<evidence type="ECO:0000259" key="6">
    <source>
        <dbReference type="Pfam" id="PF00593"/>
    </source>
</evidence>
<dbReference type="InterPro" id="IPR037066">
    <property type="entry name" value="Plug_dom_sf"/>
</dbReference>
<keyword evidence="2 4" id="KW-0472">Membrane</keyword>
<dbReference type="Proteomes" id="UP000175669">
    <property type="component" value="Unassembled WGS sequence"/>
</dbReference>
<dbReference type="Gene3D" id="2.40.170.20">
    <property type="entry name" value="TonB-dependent receptor, beta-barrel domain"/>
    <property type="match status" value="1"/>
</dbReference>
<dbReference type="STRING" id="1524254.PHACT_13985"/>
<dbReference type="Pfam" id="PF00593">
    <property type="entry name" value="TonB_dep_Rec_b-barrel"/>
    <property type="match status" value="1"/>
</dbReference>
<keyword evidence="3" id="KW-0998">Cell outer membrane</keyword>
<evidence type="ECO:0000256" key="5">
    <source>
        <dbReference type="SAM" id="MobiDB-lite"/>
    </source>
</evidence>
<evidence type="ECO:0000313" key="8">
    <source>
        <dbReference type="EMBL" id="OFE11629.1"/>
    </source>
</evidence>
<accession>A0A1E8CGW4</accession>